<evidence type="ECO:0000259" key="7">
    <source>
        <dbReference type="PROSITE" id="PS50097"/>
    </source>
</evidence>
<feature type="domain" description="BTB" evidence="7">
    <location>
        <begin position="343"/>
        <end position="421"/>
    </location>
</feature>
<evidence type="ECO:0000256" key="3">
    <source>
        <dbReference type="PROSITE-ProRule" id="PRU00982"/>
    </source>
</evidence>
<evidence type="ECO:0000256" key="1">
    <source>
        <dbReference type="ARBA" id="ARBA00004906"/>
    </source>
</evidence>
<keyword evidence="2" id="KW-0833">Ubl conjugation pathway</keyword>
<dbReference type="Proteomes" id="UP000236161">
    <property type="component" value="Unassembled WGS sequence"/>
</dbReference>
<dbReference type="InterPro" id="IPR000210">
    <property type="entry name" value="BTB/POZ_dom"/>
</dbReference>
<evidence type="ECO:0000256" key="6">
    <source>
        <dbReference type="SAM" id="Phobius"/>
    </source>
</evidence>
<keyword evidence="6" id="KW-0472">Membrane</keyword>
<dbReference type="UniPathway" id="UPA00143"/>
<name>A0A2I0AZK8_9ASPA</name>
<keyword evidence="6" id="KW-0812">Transmembrane</keyword>
<comment type="pathway">
    <text evidence="1">Protein modification; protein ubiquitination.</text>
</comment>
<feature type="transmembrane region" description="Helical" evidence="6">
    <location>
        <begin position="143"/>
        <end position="159"/>
    </location>
</feature>
<dbReference type="OrthoDB" id="624345at2759"/>
<dbReference type="PROSITE" id="PS51649">
    <property type="entry name" value="NPH3"/>
    <property type="match status" value="1"/>
</dbReference>
<feature type="domain" description="NPH3" evidence="8">
    <location>
        <begin position="526"/>
        <end position="809"/>
    </location>
</feature>
<organism evidence="9 10">
    <name type="scientific">Apostasia shenzhenica</name>
    <dbReference type="NCBI Taxonomy" id="1088818"/>
    <lineage>
        <taxon>Eukaryota</taxon>
        <taxon>Viridiplantae</taxon>
        <taxon>Streptophyta</taxon>
        <taxon>Embryophyta</taxon>
        <taxon>Tracheophyta</taxon>
        <taxon>Spermatophyta</taxon>
        <taxon>Magnoliopsida</taxon>
        <taxon>Liliopsida</taxon>
        <taxon>Asparagales</taxon>
        <taxon>Orchidaceae</taxon>
        <taxon>Apostasioideae</taxon>
        <taxon>Apostasia</taxon>
    </lineage>
</organism>
<keyword evidence="6" id="KW-1133">Transmembrane helix</keyword>
<feature type="coiled-coil region" evidence="4">
    <location>
        <begin position="811"/>
        <end position="880"/>
    </location>
</feature>
<dbReference type="AlphaFoldDB" id="A0A2I0AZK8"/>
<dbReference type="InterPro" id="IPR027356">
    <property type="entry name" value="NPH3_dom"/>
</dbReference>
<dbReference type="STRING" id="1088818.A0A2I0AZK8"/>
<evidence type="ECO:0000256" key="2">
    <source>
        <dbReference type="ARBA" id="ARBA00022786"/>
    </source>
</evidence>
<feature type="transmembrane region" description="Helical" evidence="6">
    <location>
        <begin position="206"/>
        <end position="227"/>
    </location>
</feature>
<proteinExistence type="inferred from homology"/>
<evidence type="ECO:0000313" key="9">
    <source>
        <dbReference type="EMBL" id="PKA60964.1"/>
    </source>
</evidence>
<sequence length="944" mass="105020">MIDVFFLLAERWVISYLPNSENSPVKVEVISSSPPKLNSKTAENVDDSTVMRRLEPSGRNTLDAFRGKSGCVSFCGLSHQLLESRKLVSSPFGDGRGSIIWILAPIGLISSWLLPHLFLNIAIEVILKDEVLAEIVASLSSEIIFYAGLAVYLSITVHVQQPYIEFSPKQWSLITGLRGYLSSAFLTMGFKVVAPLLAVYAVWPVIGFAAVVSVAPFLLGCAIQFAFELHLEKRRSSCWPILPIIFEGYRLYQINKATYFLEKLLFSMKGYKMTPIAMEKASALFSMVVLFQRSKTAQIDSPNRFFQQFLRDDEEEGGGGEVMAGVKLFSGGQAWFCTLGLPSDVVIEVNGMIFHLHKLPLMSKSRKLHNLLTAVEEDELEVGQSSEEDVRRRISFGDFPGSETFEIAAKFCYGSKIEMSAATAAPLRCAAEFLEMTDEFAGDNLISRCERFLSQTVFLSVGDSVKALKSCETLLPLAEDLGIPQRCIDAMVAGASAADARALFSWPVNDDAVAPRRNGRVRSSSSSWVDDLAMLSLPFYKRLISGFKARDPSSELIEGSLVSYAERFIPRLSRSKRIGTTTADPSPAPPEQIDILETIVTNLQPEKSSSIIITTRFLFGLLRTAIILRAPEVLRTALEKKIASQLDQATLDDLLIPSYSYLIETLYDVDAVQRILRHYMEEMETERAIIAVNPPPENRPPTSRNDSRVARLVDAFLAEVASDANLLPEKFCDIAAALPAHSRIYDDGLYRAIDIYLKAHPGMAVEEKEKVYRLMDFRKLTPEALTHVAQNERLPVRAVVQALFVEQLQLRQAVTGTISAAEEEEEEEEEAAAAVGGMWQAAARENQLLRLGMDSMMSRVQDLERECLSMRRAIEKMDRRPAARAVGPRRLQPVTEAGWGSLGRRLGCMSRMEVRDSQAVAPPKSADRQQSLRNLSRSGVDRRQ</sequence>
<dbReference type="InterPro" id="IPR011333">
    <property type="entry name" value="SKP1/BTB/POZ_sf"/>
</dbReference>
<dbReference type="EMBL" id="KZ451934">
    <property type="protein sequence ID" value="PKA60964.1"/>
    <property type="molecule type" value="Genomic_DNA"/>
</dbReference>
<dbReference type="PROSITE" id="PS50097">
    <property type="entry name" value="BTB"/>
    <property type="match status" value="1"/>
</dbReference>
<keyword evidence="4" id="KW-0175">Coiled coil</keyword>
<dbReference type="GO" id="GO:0016567">
    <property type="term" value="P:protein ubiquitination"/>
    <property type="evidence" value="ECO:0007669"/>
    <property type="project" value="UniProtKB-UniPathway"/>
</dbReference>
<gene>
    <name evidence="9" type="ORF">AXF42_Ash019953</name>
</gene>
<evidence type="ECO:0000256" key="4">
    <source>
        <dbReference type="SAM" id="Coils"/>
    </source>
</evidence>
<evidence type="ECO:0000313" key="10">
    <source>
        <dbReference type="Proteomes" id="UP000236161"/>
    </source>
</evidence>
<protein>
    <submittedName>
        <fullName evidence="9">BTB/POZ domain-containing protein</fullName>
    </submittedName>
</protein>
<evidence type="ECO:0000259" key="8">
    <source>
        <dbReference type="PROSITE" id="PS51649"/>
    </source>
</evidence>
<dbReference type="Gene3D" id="3.30.710.10">
    <property type="entry name" value="Potassium Channel Kv1.1, Chain A"/>
    <property type="match status" value="1"/>
</dbReference>
<feature type="transmembrane region" description="Helical" evidence="6">
    <location>
        <begin position="180"/>
        <end position="200"/>
    </location>
</feature>
<dbReference type="SMART" id="SM00225">
    <property type="entry name" value="BTB"/>
    <property type="match status" value="1"/>
</dbReference>
<feature type="transmembrane region" description="Helical" evidence="6">
    <location>
        <begin position="99"/>
        <end position="123"/>
    </location>
</feature>
<dbReference type="SUPFAM" id="SSF54695">
    <property type="entry name" value="POZ domain"/>
    <property type="match status" value="1"/>
</dbReference>
<keyword evidence="10" id="KW-1185">Reference proteome</keyword>
<feature type="compositionally biased region" description="Polar residues" evidence="5">
    <location>
        <begin position="928"/>
        <end position="937"/>
    </location>
</feature>
<dbReference type="Pfam" id="PF00651">
    <property type="entry name" value="BTB"/>
    <property type="match status" value="1"/>
</dbReference>
<dbReference type="Pfam" id="PF03000">
    <property type="entry name" value="NPH3"/>
    <property type="match status" value="1"/>
</dbReference>
<dbReference type="PANTHER" id="PTHR32370">
    <property type="entry name" value="OS12G0117600 PROTEIN"/>
    <property type="match status" value="1"/>
</dbReference>
<evidence type="ECO:0000256" key="5">
    <source>
        <dbReference type="SAM" id="MobiDB-lite"/>
    </source>
</evidence>
<comment type="similarity">
    <text evidence="3">Belongs to the NPH3 family.</text>
</comment>
<reference evidence="9 10" key="1">
    <citation type="journal article" date="2017" name="Nature">
        <title>The Apostasia genome and the evolution of orchids.</title>
        <authorList>
            <person name="Zhang G.Q."/>
            <person name="Liu K.W."/>
            <person name="Li Z."/>
            <person name="Lohaus R."/>
            <person name="Hsiao Y.Y."/>
            <person name="Niu S.C."/>
            <person name="Wang J.Y."/>
            <person name="Lin Y.C."/>
            <person name="Xu Q."/>
            <person name="Chen L.J."/>
            <person name="Yoshida K."/>
            <person name="Fujiwara S."/>
            <person name="Wang Z.W."/>
            <person name="Zhang Y.Q."/>
            <person name="Mitsuda N."/>
            <person name="Wang M."/>
            <person name="Liu G.H."/>
            <person name="Pecoraro L."/>
            <person name="Huang H.X."/>
            <person name="Xiao X.J."/>
            <person name="Lin M."/>
            <person name="Wu X.Y."/>
            <person name="Wu W.L."/>
            <person name="Chen Y.Y."/>
            <person name="Chang S.B."/>
            <person name="Sakamoto S."/>
            <person name="Ohme-Takagi M."/>
            <person name="Yagi M."/>
            <person name="Zeng S.J."/>
            <person name="Shen C.Y."/>
            <person name="Yeh C.M."/>
            <person name="Luo Y.B."/>
            <person name="Tsai W.C."/>
            <person name="Van de Peer Y."/>
            <person name="Liu Z.J."/>
        </authorList>
    </citation>
    <scope>NUCLEOTIDE SEQUENCE [LARGE SCALE GENOMIC DNA]</scope>
    <source>
        <strain evidence="10">cv. Shenzhen</strain>
        <tissue evidence="9">Stem</tissue>
    </source>
</reference>
<feature type="region of interest" description="Disordered" evidence="5">
    <location>
        <begin position="913"/>
        <end position="944"/>
    </location>
</feature>
<dbReference type="InterPro" id="IPR043454">
    <property type="entry name" value="NPH3/RPT2-like"/>
</dbReference>
<accession>A0A2I0AZK8</accession>